<keyword evidence="1" id="KW-1133">Transmembrane helix</keyword>
<organism evidence="2 3">
    <name type="scientific">Platysternon megacephalum</name>
    <name type="common">big-headed turtle</name>
    <dbReference type="NCBI Taxonomy" id="55544"/>
    <lineage>
        <taxon>Eukaryota</taxon>
        <taxon>Metazoa</taxon>
        <taxon>Chordata</taxon>
        <taxon>Craniata</taxon>
        <taxon>Vertebrata</taxon>
        <taxon>Euteleostomi</taxon>
        <taxon>Archelosauria</taxon>
        <taxon>Testudinata</taxon>
        <taxon>Testudines</taxon>
        <taxon>Cryptodira</taxon>
        <taxon>Durocryptodira</taxon>
        <taxon>Testudinoidea</taxon>
        <taxon>Platysternidae</taxon>
        <taxon>Platysternon</taxon>
    </lineage>
</organism>
<dbReference type="STRING" id="55544.A0A4D9EWH5"/>
<proteinExistence type="predicted"/>
<dbReference type="PANTHER" id="PTHR46628">
    <property type="entry name" value="PIRNA BIOGENESIS PROTEIN EXD1"/>
    <property type="match status" value="1"/>
</dbReference>
<evidence type="ECO:0000256" key="1">
    <source>
        <dbReference type="SAM" id="Phobius"/>
    </source>
</evidence>
<dbReference type="PANTHER" id="PTHR46628:SF1">
    <property type="entry name" value="PIRNA BIOGENESIS PROTEIN EXD1"/>
    <property type="match status" value="1"/>
</dbReference>
<dbReference type="GO" id="GO:0034587">
    <property type="term" value="P:piRNA processing"/>
    <property type="evidence" value="ECO:0007669"/>
    <property type="project" value="TreeGrafter"/>
</dbReference>
<name>A0A4D9EWH5_9SAUR</name>
<dbReference type="GO" id="GO:1990923">
    <property type="term" value="C:PET complex"/>
    <property type="evidence" value="ECO:0007669"/>
    <property type="project" value="TreeGrafter"/>
</dbReference>
<feature type="transmembrane region" description="Helical" evidence="1">
    <location>
        <begin position="111"/>
        <end position="133"/>
    </location>
</feature>
<keyword evidence="1" id="KW-0472">Membrane</keyword>
<dbReference type="OrthoDB" id="26838at2759"/>
<dbReference type="AlphaFoldDB" id="A0A4D9EWH5"/>
<dbReference type="EMBL" id="QXTE01000006">
    <property type="protein sequence ID" value="TFK14986.1"/>
    <property type="molecule type" value="Genomic_DNA"/>
</dbReference>
<sequence>MDPSSDYQFLNEILGKAVKITLKCGIFQGILQHVDSSRSIVLSRVKNLETGRSMAGVKMFFGYEIVNVELLEELDRDAARGAATPIRRKELLHKPESARTLKGLLTSGKEVAMFFKMILLLIVHTFWCIYSQASAFPLLSLHSLAPL</sequence>
<keyword evidence="3" id="KW-1185">Reference proteome</keyword>
<protein>
    <submittedName>
        <fullName evidence="2">CUGBP Elav-like family member 1</fullName>
    </submittedName>
</protein>
<accession>A0A4D9EWH5</accession>
<dbReference type="Proteomes" id="UP000297703">
    <property type="component" value="Unassembled WGS sequence"/>
</dbReference>
<gene>
    <name evidence="2" type="ORF">DR999_PMT01260</name>
</gene>
<keyword evidence="1" id="KW-0812">Transmembrane</keyword>
<evidence type="ECO:0000313" key="3">
    <source>
        <dbReference type="Proteomes" id="UP000297703"/>
    </source>
</evidence>
<evidence type="ECO:0000313" key="2">
    <source>
        <dbReference type="EMBL" id="TFK14986.1"/>
    </source>
</evidence>
<comment type="caution">
    <text evidence="2">The sequence shown here is derived from an EMBL/GenBank/DDBJ whole genome shotgun (WGS) entry which is preliminary data.</text>
</comment>
<dbReference type="InterPro" id="IPR052144">
    <property type="entry name" value="piRNA_biogenesis_EXD1"/>
</dbReference>
<reference evidence="2 3" key="1">
    <citation type="submission" date="2019-04" db="EMBL/GenBank/DDBJ databases">
        <title>Draft genome of the big-headed turtle Platysternon megacephalum.</title>
        <authorList>
            <person name="Gong S."/>
        </authorList>
    </citation>
    <scope>NUCLEOTIDE SEQUENCE [LARGE SCALE GENOMIC DNA]</scope>
    <source>
        <strain evidence="2">DO16091913</strain>
        <tissue evidence="2">Muscle</tissue>
    </source>
</reference>
<reference evidence="2 3" key="2">
    <citation type="submission" date="2019-04" db="EMBL/GenBank/DDBJ databases">
        <title>The genome sequence of big-headed turtle.</title>
        <authorList>
            <person name="Gong S."/>
        </authorList>
    </citation>
    <scope>NUCLEOTIDE SEQUENCE [LARGE SCALE GENOMIC DNA]</scope>
    <source>
        <strain evidence="2">DO16091913</strain>
        <tissue evidence="2">Muscle</tissue>
    </source>
</reference>